<gene>
    <name evidence="1" type="ORF">TCM_040176</name>
</gene>
<evidence type="ECO:0000313" key="2">
    <source>
        <dbReference type="Proteomes" id="UP000026915"/>
    </source>
</evidence>
<dbReference type="AlphaFoldDB" id="A0A061GSF9"/>
<sequence length="76" mass="8814">MDLLFYRKKGQWNMPLDNISTDYSIIDGVAITAEGIFDHVLMEFSVSIFVSDLEHQRIVKLCQQNCPSMKLEFLVM</sequence>
<accession>A0A061GSF9</accession>
<dbReference type="Gramene" id="EOY32343">
    <property type="protein sequence ID" value="EOY32343"/>
    <property type="gene ID" value="TCM_040176"/>
</dbReference>
<dbReference type="Proteomes" id="UP000026915">
    <property type="component" value="Chromosome 9"/>
</dbReference>
<dbReference type="InParanoid" id="A0A061GSF9"/>
<name>A0A061GSF9_THECC</name>
<evidence type="ECO:0000313" key="1">
    <source>
        <dbReference type="EMBL" id="EOY32343.1"/>
    </source>
</evidence>
<protein>
    <submittedName>
        <fullName evidence="1">Uncharacterized protein</fullName>
    </submittedName>
</protein>
<dbReference type="HOGENOM" id="CLU_2659534_0_0_1"/>
<organism evidence="1 2">
    <name type="scientific">Theobroma cacao</name>
    <name type="common">Cacao</name>
    <name type="synonym">Cocoa</name>
    <dbReference type="NCBI Taxonomy" id="3641"/>
    <lineage>
        <taxon>Eukaryota</taxon>
        <taxon>Viridiplantae</taxon>
        <taxon>Streptophyta</taxon>
        <taxon>Embryophyta</taxon>
        <taxon>Tracheophyta</taxon>
        <taxon>Spermatophyta</taxon>
        <taxon>Magnoliopsida</taxon>
        <taxon>eudicotyledons</taxon>
        <taxon>Gunneridae</taxon>
        <taxon>Pentapetalae</taxon>
        <taxon>rosids</taxon>
        <taxon>malvids</taxon>
        <taxon>Malvales</taxon>
        <taxon>Malvaceae</taxon>
        <taxon>Byttnerioideae</taxon>
        <taxon>Theobroma</taxon>
    </lineage>
</organism>
<proteinExistence type="predicted"/>
<keyword evidence="2" id="KW-1185">Reference proteome</keyword>
<reference evidence="1 2" key="1">
    <citation type="journal article" date="2013" name="Genome Biol.">
        <title>The genome sequence of the most widely cultivated cacao type and its use to identify candidate genes regulating pod color.</title>
        <authorList>
            <person name="Motamayor J.C."/>
            <person name="Mockaitis K."/>
            <person name="Schmutz J."/>
            <person name="Haiminen N."/>
            <person name="Iii D.L."/>
            <person name="Cornejo O."/>
            <person name="Findley S.D."/>
            <person name="Zheng P."/>
            <person name="Utro F."/>
            <person name="Royaert S."/>
            <person name="Saski C."/>
            <person name="Jenkins J."/>
            <person name="Podicheti R."/>
            <person name="Zhao M."/>
            <person name="Scheffler B.E."/>
            <person name="Stack J.C."/>
            <person name="Feltus F.A."/>
            <person name="Mustiga G.M."/>
            <person name="Amores F."/>
            <person name="Phillips W."/>
            <person name="Marelli J.P."/>
            <person name="May G.D."/>
            <person name="Shapiro H."/>
            <person name="Ma J."/>
            <person name="Bustamante C.D."/>
            <person name="Schnell R.J."/>
            <person name="Main D."/>
            <person name="Gilbert D."/>
            <person name="Parida L."/>
            <person name="Kuhn D.N."/>
        </authorList>
    </citation>
    <scope>NUCLEOTIDE SEQUENCE [LARGE SCALE GENOMIC DNA]</scope>
    <source>
        <strain evidence="2">cv. Matina 1-6</strain>
    </source>
</reference>
<dbReference type="EMBL" id="CM001887">
    <property type="protein sequence ID" value="EOY32343.1"/>
    <property type="molecule type" value="Genomic_DNA"/>
</dbReference>